<dbReference type="InterPro" id="IPR029068">
    <property type="entry name" value="Glyas_Bleomycin-R_OHBP_Dase"/>
</dbReference>
<feature type="compositionally biased region" description="Basic and acidic residues" evidence="1">
    <location>
        <begin position="100"/>
        <end position="114"/>
    </location>
</feature>
<dbReference type="InterPro" id="IPR004360">
    <property type="entry name" value="Glyas_Fos-R_dOase_dom"/>
</dbReference>
<feature type="region of interest" description="Disordered" evidence="1">
    <location>
        <begin position="100"/>
        <end position="123"/>
    </location>
</feature>
<evidence type="ECO:0000313" key="3">
    <source>
        <dbReference type="EMBL" id="MEK9500196.1"/>
    </source>
</evidence>
<dbReference type="PROSITE" id="PS51819">
    <property type="entry name" value="VOC"/>
    <property type="match status" value="1"/>
</dbReference>
<accession>A0ABU9E6P1</accession>
<sequence length="133" mass="14415">MSSAPTWKPAGYTSVSPYLMVNDAEALIAFLAEVLGAERLRAFPRPDGSVMHAEVRIDDTVVMMGEATGDWPVQPAHLHIYVPDVDAAFARAVERGAEVVEAPNRKPGDGDRRGGVRGPSGHTWWFSTQVAED</sequence>
<dbReference type="CDD" id="cd07246">
    <property type="entry name" value="VOC_like"/>
    <property type="match status" value="1"/>
</dbReference>
<dbReference type="Gene3D" id="3.30.720.110">
    <property type="match status" value="1"/>
</dbReference>
<keyword evidence="4" id="KW-1185">Reference proteome</keyword>
<dbReference type="Proteomes" id="UP001484239">
    <property type="component" value="Unassembled WGS sequence"/>
</dbReference>
<dbReference type="PANTHER" id="PTHR34109:SF1">
    <property type="entry name" value="VOC DOMAIN-CONTAINING PROTEIN"/>
    <property type="match status" value="1"/>
</dbReference>
<dbReference type="PANTHER" id="PTHR34109">
    <property type="entry name" value="BNAUNNG04460D PROTEIN-RELATED"/>
    <property type="match status" value="1"/>
</dbReference>
<evidence type="ECO:0000256" key="1">
    <source>
        <dbReference type="SAM" id="MobiDB-lite"/>
    </source>
</evidence>
<dbReference type="Pfam" id="PF00903">
    <property type="entry name" value="Glyoxalase"/>
    <property type="match status" value="1"/>
</dbReference>
<evidence type="ECO:0000313" key="4">
    <source>
        <dbReference type="Proteomes" id="UP001484239"/>
    </source>
</evidence>
<dbReference type="Gene3D" id="3.30.720.120">
    <property type="match status" value="1"/>
</dbReference>
<organism evidence="3 4">
    <name type="scientific">Gaopeijia maritima</name>
    <dbReference type="NCBI Taxonomy" id="3119007"/>
    <lineage>
        <taxon>Bacteria</taxon>
        <taxon>Pseudomonadati</taxon>
        <taxon>Gemmatimonadota</taxon>
        <taxon>Longimicrobiia</taxon>
        <taxon>Gaopeijiales</taxon>
        <taxon>Gaopeijiaceae</taxon>
        <taxon>Gaopeijia</taxon>
    </lineage>
</organism>
<feature type="domain" description="VOC" evidence="2">
    <location>
        <begin position="11"/>
        <end position="129"/>
    </location>
</feature>
<evidence type="ECO:0000259" key="2">
    <source>
        <dbReference type="PROSITE" id="PS51819"/>
    </source>
</evidence>
<dbReference type="RefSeq" id="WP_405275383.1">
    <property type="nucleotide sequence ID" value="NZ_JBBHLI010000002.1"/>
</dbReference>
<gene>
    <name evidence="3" type="ORF">WI372_04345</name>
</gene>
<proteinExistence type="predicted"/>
<protein>
    <submittedName>
        <fullName evidence="3">VOC family protein</fullName>
    </submittedName>
</protein>
<dbReference type="SUPFAM" id="SSF54593">
    <property type="entry name" value="Glyoxalase/Bleomycin resistance protein/Dihydroxybiphenyl dioxygenase"/>
    <property type="match status" value="1"/>
</dbReference>
<reference evidence="3 4" key="1">
    <citation type="submission" date="2024-02" db="EMBL/GenBank/DDBJ databases">
        <title>A novel Gemmatimonadota bacterium.</title>
        <authorList>
            <person name="Du Z.-J."/>
            <person name="Ye Y.-Q."/>
        </authorList>
    </citation>
    <scope>NUCLEOTIDE SEQUENCE [LARGE SCALE GENOMIC DNA]</scope>
    <source>
        <strain evidence="3 4">DH-20</strain>
    </source>
</reference>
<comment type="caution">
    <text evidence="3">The sequence shown here is derived from an EMBL/GenBank/DDBJ whole genome shotgun (WGS) entry which is preliminary data.</text>
</comment>
<name>A0ABU9E6P1_9BACT</name>
<dbReference type="InterPro" id="IPR037523">
    <property type="entry name" value="VOC_core"/>
</dbReference>
<dbReference type="EMBL" id="JBBHLI010000002">
    <property type="protein sequence ID" value="MEK9500196.1"/>
    <property type="molecule type" value="Genomic_DNA"/>
</dbReference>